<dbReference type="PROSITE" id="PS50123">
    <property type="entry name" value="CHER"/>
    <property type="match status" value="1"/>
</dbReference>
<organism evidence="5 6">
    <name type="scientific">Prosthecobacter fusiformis</name>
    <dbReference type="NCBI Taxonomy" id="48464"/>
    <lineage>
        <taxon>Bacteria</taxon>
        <taxon>Pseudomonadati</taxon>
        <taxon>Verrucomicrobiota</taxon>
        <taxon>Verrucomicrobiia</taxon>
        <taxon>Verrucomicrobiales</taxon>
        <taxon>Verrucomicrobiaceae</taxon>
        <taxon>Prosthecobacter</taxon>
    </lineage>
</organism>
<comment type="caution">
    <text evidence="5">The sequence shown here is derived from an EMBL/GenBank/DDBJ whole genome shotgun (WGS) entry which is preliminary data.</text>
</comment>
<evidence type="ECO:0000313" key="6">
    <source>
        <dbReference type="Proteomes" id="UP000295662"/>
    </source>
</evidence>
<dbReference type="GO" id="GO:0032259">
    <property type="term" value="P:methylation"/>
    <property type="evidence" value="ECO:0007669"/>
    <property type="project" value="UniProtKB-KW"/>
</dbReference>
<keyword evidence="2 5" id="KW-0808">Transferase</keyword>
<dbReference type="InterPro" id="IPR011990">
    <property type="entry name" value="TPR-like_helical_dom_sf"/>
</dbReference>
<evidence type="ECO:0000256" key="1">
    <source>
        <dbReference type="ARBA" id="ARBA00022603"/>
    </source>
</evidence>
<dbReference type="CDD" id="cd02440">
    <property type="entry name" value="AdoMet_MTases"/>
    <property type="match status" value="1"/>
</dbReference>
<accession>A0A4R7RZE5</accession>
<proteinExistence type="predicted"/>
<sequence length="480" mass="54339">MPHALLVDASFHPLKDWIIQRTGLSYYKDKNEDLILALERVFAQGGSMPPATVLLQRLRSDQSVLDALVEQLTIGETFFFRHLEMFHAMRDVVFPDLLRRKAHTRSLRIWCAGCSIGAEPYSIAILLRDFLGSAYEDWSVHILGTDINRKFLRMAEAGSYEPWSLRGVPPGILHQNFIKEEKRWRLKETCRKAVRFQSHNLALQPFPDVTLDLAGYDLIVCRNVMIYFDQPFIQRLSHQFYETLNPGGWLAVGHAEPHTETFRKFRTVNTPGAVLYQRGLQGESVDAIKTPYTPPVMPYVPPLRQTGMEAPPPPVMPMPELFPIPKPTTSAAANDSPLATPGLETEDEKLCEITRYADAGDLKQALQACDSVILHSPLSAGAYYYHGMILYQFGEWQAAERSLHRCLYLSRHLVLAHYYMGLVQERLGHSPKRHFGNALKLLADRPDDSPVPLGQGLTVREFRSLLMMPGLSAEAPSYQS</sequence>
<dbReference type="Gene3D" id="1.25.40.10">
    <property type="entry name" value="Tetratricopeptide repeat domain"/>
    <property type="match status" value="1"/>
</dbReference>
<dbReference type="SMART" id="SM00138">
    <property type="entry name" value="MeTrc"/>
    <property type="match status" value="1"/>
</dbReference>
<dbReference type="Pfam" id="PF01739">
    <property type="entry name" value="CheR"/>
    <property type="match status" value="1"/>
</dbReference>
<evidence type="ECO:0000259" key="4">
    <source>
        <dbReference type="PROSITE" id="PS50123"/>
    </source>
</evidence>
<evidence type="ECO:0000256" key="3">
    <source>
        <dbReference type="ARBA" id="ARBA00022691"/>
    </source>
</evidence>
<dbReference type="PANTHER" id="PTHR24422">
    <property type="entry name" value="CHEMOTAXIS PROTEIN METHYLTRANSFERASE"/>
    <property type="match status" value="1"/>
</dbReference>
<gene>
    <name evidence="5" type="ORF">EI77_02468</name>
</gene>
<dbReference type="Proteomes" id="UP000295662">
    <property type="component" value="Unassembled WGS sequence"/>
</dbReference>
<dbReference type="PANTHER" id="PTHR24422:SF19">
    <property type="entry name" value="CHEMOTAXIS PROTEIN METHYLTRANSFERASE"/>
    <property type="match status" value="1"/>
</dbReference>
<dbReference type="InterPro" id="IPR000780">
    <property type="entry name" value="CheR_MeTrfase"/>
</dbReference>
<dbReference type="AlphaFoldDB" id="A0A4R7RZE5"/>
<evidence type="ECO:0000256" key="2">
    <source>
        <dbReference type="ARBA" id="ARBA00022679"/>
    </source>
</evidence>
<dbReference type="InterPro" id="IPR050903">
    <property type="entry name" value="Bact_Chemotaxis_MeTrfase"/>
</dbReference>
<dbReference type="SUPFAM" id="SSF48452">
    <property type="entry name" value="TPR-like"/>
    <property type="match status" value="1"/>
</dbReference>
<dbReference type="PRINTS" id="PR00996">
    <property type="entry name" value="CHERMTFRASE"/>
</dbReference>
<keyword evidence="3" id="KW-0949">S-adenosyl-L-methionine</keyword>
<evidence type="ECO:0000313" key="5">
    <source>
        <dbReference type="EMBL" id="TDU71344.1"/>
    </source>
</evidence>
<keyword evidence="1 5" id="KW-0489">Methyltransferase</keyword>
<reference evidence="5 6" key="1">
    <citation type="submission" date="2019-03" db="EMBL/GenBank/DDBJ databases">
        <title>Genomic Encyclopedia of Archaeal and Bacterial Type Strains, Phase II (KMG-II): from individual species to whole genera.</title>
        <authorList>
            <person name="Goeker M."/>
        </authorList>
    </citation>
    <scope>NUCLEOTIDE SEQUENCE [LARGE SCALE GENOMIC DNA]</scope>
    <source>
        <strain evidence="5 6">ATCC 25309</strain>
    </source>
</reference>
<dbReference type="SUPFAM" id="SSF53335">
    <property type="entry name" value="S-adenosyl-L-methionine-dependent methyltransferases"/>
    <property type="match status" value="1"/>
</dbReference>
<dbReference type="Gene3D" id="3.40.50.150">
    <property type="entry name" value="Vaccinia Virus protein VP39"/>
    <property type="match status" value="1"/>
</dbReference>
<protein>
    <submittedName>
        <fullName evidence="5">Chemotaxis protein methyltransferase CheR</fullName>
    </submittedName>
</protein>
<feature type="domain" description="CheR-type methyltransferase" evidence="4">
    <location>
        <begin position="1"/>
        <end position="281"/>
    </location>
</feature>
<dbReference type="InterPro" id="IPR029063">
    <property type="entry name" value="SAM-dependent_MTases_sf"/>
</dbReference>
<dbReference type="InterPro" id="IPR022642">
    <property type="entry name" value="CheR_C"/>
</dbReference>
<dbReference type="EMBL" id="SOCA01000003">
    <property type="protein sequence ID" value="TDU71344.1"/>
    <property type="molecule type" value="Genomic_DNA"/>
</dbReference>
<dbReference type="GO" id="GO:0008757">
    <property type="term" value="F:S-adenosylmethionine-dependent methyltransferase activity"/>
    <property type="evidence" value="ECO:0007669"/>
    <property type="project" value="InterPro"/>
</dbReference>
<name>A0A4R7RZE5_9BACT</name>
<keyword evidence="6" id="KW-1185">Reference proteome</keyword>